<sequence length="696" mass="73971">MAAALSPVIQGIGTVGSTMARTHIWLVACVLTLWAGALARDRFDAWIDATALPPVLSETGVEVLDRNGALLRAFQVGNGIWRLDHGPVDPGFIAMLVRYEDKRFFDHSGVDPLAMLRAVAQAIWHGQAVSGGSTLTMQAARLIEDGPTGRWAGKLRQIRVALALERRLDKGQILTLYLLHAPYGGNLEGIRAATLAWFGKEPRRLTAAQAALLVALPQAPEARRPDRNHVTARIARDRVLHRMAARGVLTPAEVAAALSEPMPQAPRAFPRLAPHLADSLRTSDPAAQRHDTTLDAGVQARMEVLIADAARRAGGQVSAALIAADHRNGEILASVGSASYEAARQGYLDMTRALRSPGSTLKPFAYGLAFDQGLAHPETLIQDSPVMFGRYAPQNFDGRFRGDVRVREALQVSLNIPVVRLMEELGPARLMATLERGGASPDLPGGQPGLAVALGGVGLSLRDLVQLYAGLAGGGQAPLLRALQTQPKEESRRMISETAAWQVSDILSGLAPPPGARQGVLAYKTGTSYGHRDSWAIGYDGAHVIGVWFGRPDGTPVPGAFGGELAAPVLFEAFGRLKSEFSPLPPPPSATLIVETAALPQPLQRFRPREAAFDGGPDAPQLLFPPDGASLVAEDGRITVKIRGGSGPFTVLSDGKPLVTRSPLREIEVPASGRGYTTLVVLDAAGQADRATITLD</sequence>
<dbReference type="Pfam" id="PF00912">
    <property type="entry name" value="Transgly"/>
    <property type="match status" value="1"/>
</dbReference>
<dbReference type="GO" id="GO:0004180">
    <property type="term" value="F:carboxypeptidase activity"/>
    <property type="evidence" value="ECO:0007669"/>
    <property type="project" value="UniProtKB-KW"/>
</dbReference>
<dbReference type="GO" id="GO:0009252">
    <property type="term" value="P:peptidoglycan biosynthetic process"/>
    <property type="evidence" value="ECO:0007669"/>
    <property type="project" value="UniProtKB-UniPathway"/>
</dbReference>
<dbReference type="SUPFAM" id="SSF56601">
    <property type="entry name" value="beta-lactamase/transpeptidase-like"/>
    <property type="match status" value="1"/>
</dbReference>
<keyword evidence="9" id="KW-0511">Multifunctional enzyme</keyword>
<comment type="pathway">
    <text evidence="1">Cell wall biogenesis; peptidoglycan biosynthesis.</text>
</comment>
<evidence type="ECO:0000259" key="12">
    <source>
        <dbReference type="Pfam" id="PF00905"/>
    </source>
</evidence>
<dbReference type="STRING" id="639004.SAMN04488239_11499"/>
<dbReference type="Gene3D" id="1.10.3810.10">
    <property type="entry name" value="Biosynthetic peptidoglycan transglycosylase-like"/>
    <property type="match status" value="1"/>
</dbReference>
<dbReference type="GO" id="GO:0006508">
    <property type="term" value="P:proteolysis"/>
    <property type="evidence" value="ECO:0007669"/>
    <property type="project" value="UniProtKB-KW"/>
</dbReference>
<dbReference type="InterPro" id="IPR011815">
    <property type="entry name" value="PBP_1c"/>
</dbReference>
<evidence type="ECO:0000256" key="7">
    <source>
        <dbReference type="ARBA" id="ARBA00022679"/>
    </source>
</evidence>
<dbReference type="GO" id="GO:0008955">
    <property type="term" value="F:peptidoglycan glycosyltransferase activity"/>
    <property type="evidence" value="ECO:0007669"/>
    <property type="project" value="UniProtKB-EC"/>
</dbReference>
<accession>A0A1G7AEX0</accession>
<dbReference type="InterPro" id="IPR050396">
    <property type="entry name" value="Glycosyltr_51/Transpeptidase"/>
</dbReference>
<evidence type="ECO:0000256" key="5">
    <source>
        <dbReference type="ARBA" id="ARBA00022670"/>
    </source>
</evidence>
<feature type="domain" description="Glycosyl transferase family 51" evidence="13">
    <location>
        <begin position="88"/>
        <end position="243"/>
    </location>
</feature>
<dbReference type="GO" id="GO:0030288">
    <property type="term" value="C:outer membrane-bounded periplasmic space"/>
    <property type="evidence" value="ECO:0007669"/>
    <property type="project" value="TreeGrafter"/>
</dbReference>
<keyword evidence="8" id="KW-0378">Hydrolase</keyword>
<proteinExistence type="inferred from homology"/>
<evidence type="ECO:0000259" key="13">
    <source>
        <dbReference type="Pfam" id="PF00912"/>
    </source>
</evidence>
<evidence type="ECO:0000256" key="1">
    <source>
        <dbReference type="ARBA" id="ARBA00004752"/>
    </source>
</evidence>
<dbReference type="PANTHER" id="PTHR32282:SF15">
    <property type="entry name" value="PENICILLIN-BINDING PROTEIN 1C"/>
    <property type="match status" value="1"/>
</dbReference>
<dbReference type="InterPro" id="IPR012338">
    <property type="entry name" value="Beta-lactam/transpept-like"/>
</dbReference>
<comment type="similarity">
    <text evidence="3">In the N-terminal section; belongs to the glycosyltransferase 51 family.</text>
</comment>
<dbReference type="Proteomes" id="UP000199628">
    <property type="component" value="Unassembled WGS sequence"/>
</dbReference>
<keyword evidence="7" id="KW-0808">Transferase</keyword>
<dbReference type="AlphaFoldDB" id="A0A1G7AEX0"/>
<dbReference type="InterPro" id="IPR001460">
    <property type="entry name" value="PCN-bd_Tpept"/>
</dbReference>
<dbReference type="Gene3D" id="3.40.710.10">
    <property type="entry name" value="DD-peptidase/beta-lactamase superfamily"/>
    <property type="match status" value="1"/>
</dbReference>
<gene>
    <name evidence="15" type="ORF">SAMN04488239_11499</name>
</gene>
<feature type="domain" description="Penicillin-binding C-terminal" evidence="14">
    <location>
        <begin position="615"/>
        <end position="692"/>
    </location>
</feature>
<dbReference type="NCBIfam" id="TIGR02073">
    <property type="entry name" value="PBP_1c"/>
    <property type="match status" value="1"/>
</dbReference>
<keyword evidence="5" id="KW-0645">Protease</keyword>
<keyword evidence="16" id="KW-1185">Reference proteome</keyword>
<dbReference type="SUPFAM" id="SSF53955">
    <property type="entry name" value="Lysozyme-like"/>
    <property type="match status" value="1"/>
</dbReference>
<dbReference type="InterPro" id="IPR001264">
    <property type="entry name" value="Glyco_trans_51"/>
</dbReference>
<evidence type="ECO:0000256" key="2">
    <source>
        <dbReference type="ARBA" id="ARBA00007090"/>
    </source>
</evidence>
<dbReference type="InterPro" id="IPR036950">
    <property type="entry name" value="PBP_transglycosylase"/>
</dbReference>
<dbReference type="EMBL" id="FMZV01000014">
    <property type="protein sequence ID" value="SDE13498.1"/>
    <property type="molecule type" value="Genomic_DNA"/>
</dbReference>
<dbReference type="Pfam" id="PF06832">
    <property type="entry name" value="BiPBP_C"/>
    <property type="match status" value="1"/>
</dbReference>
<dbReference type="Pfam" id="PF00905">
    <property type="entry name" value="Transpeptidase"/>
    <property type="match status" value="1"/>
</dbReference>
<dbReference type="InterPro" id="IPR009647">
    <property type="entry name" value="PBP_C"/>
</dbReference>
<evidence type="ECO:0000256" key="10">
    <source>
        <dbReference type="ARBA" id="ARBA00044770"/>
    </source>
</evidence>
<protein>
    <recommendedName>
        <fullName evidence="10">peptidoglycan glycosyltransferase</fullName>
        <ecNumber evidence="10">2.4.99.28</ecNumber>
    </recommendedName>
</protein>
<evidence type="ECO:0000313" key="16">
    <source>
        <dbReference type="Proteomes" id="UP000199628"/>
    </source>
</evidence>
<evidence type="ECO:0000256" key="3">
    <source>
        <dbReference type="ARBA" id="ARBA00007739"/>
    </source>
</evidence>
<evidence type="ECO:0000259" key="14">
    <source>
        <dbReference type="Pfam" id="PF06832"/>
    </source>
</evidence>
<evidence type="ECO:0000256" key="11">
    <source>
        <dbReference type="ARBA" id="ARBA00049902"/>
    </source>
</evidence>
<dbReference type="EC" id="2.4.99.28" evidence="10"/>
<dbReference type="InterPro" id="IPR023346">
    <property type="entry name" value="Lysozyme-like_dom_sf"/>
</dbReference>
<evidence type="ECO:0000256" key="9">
    <source>
        <dbReference type="ARBA" id="ARBA00023268"/>
    </source>
</evidence>
<evidence type="ECO:0000313" key="15">
    <source>
        <dbReference type="EMBL" id="SDE13498.1"/>
    </source>
</evidence>
<comment type="catalytic activity">
    <reaction evidence="11">
        <text>[GlcNAc-(1-&gt;4)-Mur2Ac(oyl-L-Ala-gamma-D-Glu-L-Lys-D-Ala-D-Ala)](n)-di-trans,octa-cis-undecaprenyl diphosphate + beta-D-GlcNAc-(1-&gt;4)-Mur2Ac(oyl-L-Ala-gamma-D-Glu-L-Lys-D-Ala-D-Ala)-di-trans,octa-cis-undecaprenyl diphosphate = [GlcNAc-(1-&gt;4)-Mur2Ac(oyl-L-Ala-gamma-D-Glu-L-Lys-D-Ala-D-Ala)](n+1)-di-trans,octa-cis-undecaprenyl diphosphate + di-trans,octa-cis-undecaprenyl diphosphate + H(+)</text>
        <dbReference type="Rhea" id="RHEA:23708"/>
        <dbReference type="Rhea" id="RHEA-COMP:9602"/>
        <dbReference type="Rhea" id="RHEA-COMP:9603"/>
        <dbReference type="ChEBI" id="CHEBI:15378"/>
        <dbReference type="ChEBI" id="CHEBI:58405"/>
        <dbReference type="ChEBI" id="CHEBI:60033"/>
        <dbReference type="ChEBI" id="CHEBI:78435"/>
        <dbReference type="EC" id="2.4.99.28"/>
    </reaction>
</comment>
<comment type="similarity">
    <text evidence="2">In the C-terminal section; belongs to the transpeptidase family.</text>
</comment>
<evidence type="ECO:0000256" key="8">
    <source>
        <dbReference type="ARBA" id="ARBA00022801"/>
    </source>
</evidence>
<reference evidence="16" key="1">
    <citation type="submission" date="2016-10" db="EMBL/GenBank/DDBJ databases">
        <authorList>
            <person name="Varghese N."/>
            <person name="Submissions S."/>
        </authorList>
    </citation>
    <scope>NUCLEOTIDE SEQUENCE [LARGE SCALE GENOMIC DNA]</scope>
    <source>
        <strain evidence="16">CGMCC 1.9108</strain>
    </source>
</reference>
<name>A0A1G7AEX0_9RHOB</name>
<keyword evidence="6" id="KW-0328">Glycosyltransferase</keyword>
<organism evidence="15 16">
    <name type="scientific">Ruegeria marina</name>
    <dbReference type="NCBI Taxonomy" id="639004"/>
    <lineage>
        <taxon>Bacteria</taxon>
        <taxon>Pseudomonadati</taxon>
        <taxon>Pseudomonadota</taxon>
        <taxon>Alphaproteobacteria</taxon>
        <taxon>Rhodobacterales</taxon>
        <taxon>Roseobacteraceae</taxon>
        <taxon>Ruegeria</taxon>
    </lineage>
</organism>
<feature type="domain" description="Penicillin-binding protein transpeptidase" evidence="12">
    <location>
        <begin position="321"/>
        <end position="539"/>
    </location>
</feature>
<dbReference type="UniPathway" id="UPA00219"/>
<dbReference type="PANTHER" id="PTHR32282">
    <property type="entry name" value="BINDING PROTEIN TRANSPEPTIDASE, PUTATIVE-RELATED"/>
    <property type="match status" value="1"/>
</dbReference>
<evidence type="ECO:0000256" key="6">
    <source>
        <dbReference type="ARBA" id="ARBA00022676"/>
    </source>
</evidence>
<keyword evidence="4" id="KW-0121">Carboxypeptidase</keyword>
<dbReference type="GO" id="GO:0008658">
    <property type="term" value="F:penicillin binding"/>
    <property type="evidence" value="ECO:0007669"/>
    <property type="project" value="InterPro"/>
</dbReference>
<evidence type="ECO:0000256" key="4">
    <source>
        <dbReference type="ARBA" id="ARBA00022645"/>
    </source>
</evidence>